<feature type="region of interest" description="Disordered" evidence="1">
    <location>
        <begin position="202"/>
        <end position="228"/>
    </location>
</feature>
<dbReference type="EMBL" id="BSDY01000009">
    <property type="protein sequence ID" value="GLI56634.1"/>
    <property type="molecule type" value="Genomic_DNA"/>
</dbReference>
<reference evidence="2" key="1">
    <citation type="submission" date="2022-12" db="EMBL/GenBank/DDBJ databases">
        <title>Reference genome sequencing for broad-spectrum identification of bacterial and archaeal isolates by mass spectrometry.</title>
        <authorList>
            <person name="Sekiguchi Y."/>
            <person name="Tourlousse D.M."/>
        </authorList>
    </citation>
    <scope>NUCLEOTIDE SEQUENCE</scope>
    <source>
        <strain evidence="2">10succ1</strain>
    </source>
</reference>
<sequence length="228" mass="26025">MKKLLLVVTAVFSLAIINESVYGKSDKSKGENRGRSEKSERDNNRGGNEKSERGESRNSESKEYSTEKNQKSLDAKRNWGQLKKELKDEDGSYNEEELKEFFGVDELSKDVSEFNDKEIKEAIKVEKVVRRELRKYKDSLPDLPDEAKGEDFFEDWVDYYIGNPDVAGCELEGEVDEKSLAKMYSAVEKYCTFLEGLGEGKEYTEFDNNDESSEGEGTEVSVLPENIE</sequence>
<accession>A0A9W6GK52</accession>
<dbReference type="Proteomes" id="UP001144471">
    <property type="component" value="Unassembled WGS sequence"/>
</dbReference>
<name>A0A9W6GK52_9FUSO</name>
<protein>
    <submittedName>
        <fullName evidence="2">Uncharacterized protein</fullName>
    </submittedName>
</protein>
<dbReference type="RefSeq" id="WP_281835915.1">
    <property type="nucleotide sequence ID" value="NZ_BSDY01000009.1"/>
</dbReference>
<feature type="compositionally biased region" description="Acidic residues" evidence="1">
    <location>
        <begin position="205"/>
        <end position="217"/>
    </location>
</feature>
<organism evidence="2 3">
    <name type="scientific">Propionigenium maris DSM 9537</name>
    <dbReference type="NCBI Taxonomy" id="1123000"/>
    <lineage>
        <taxon>Bacteria</taxon>
        <taxon>Fusobacteriati</taxon>
        <taxon>Fusobacteriota</taxon>
        <taxon>Fusobacteriia</taxon>
        <taxon>Fusobacteriales</taxon>
        <taxon>Fusobacteriaceae</taxon>
        <taxon>Propionigenium</taxon>
    </lineage>
</organism>
<dbReference type="AlphaFoldDB" id="A0A9W6GK52"/>
<keyword evidence="3" id="KW-1185">Reference proteome</keyword>
<evidence type="ECO:0000313" key="2">
    <source>
        <dbReference type="EMBL" id="GLI56634.1"/>
    </source>
</evidence>
<evidence type="ECO:0000256" key="1">
    <source>
        <dbReference type="SAM" id="MobiDB-lite"/>
    </source>
</evidence>
<feature type="region of interest" description="Disordered" evidence="1">
    <location>
        <begin position="23"/>
        <end position="80"/>
    </location>
</feature>
<evidence type="ECO:0000313" key="3">
    <source>
        <dbReference type="Proteomes" id="UP001144471"/>
    </source>
</evidence>
<proteinExistence type="predicted"/>
<comment type="caution">
    <text evidence="2">The sequence shown here is derived from an EMBL/GenBank/DDBJ whole genome shotgun (WGS) entry which is preliminary data.</text>
</comment>
<feature type="compositionally biased region" description="Basic and acidic residues" evidence="1">
    <location>
        <begin position="24"/>
        <end position="80"/>
    </location>
</feature>
<gene>
    <name evidence="2" type="ORF">PM10SUCC1_21480</name>
</gene>